<evidence type="ECO:0000313" key="3">
    <source>
        <dbReference type="Proteomes" id="UP000887013"/>
    </source>
</evidence>
<keyword evidence="3" id="KW-1185">Reference proteome</keyword>
<protein>
    <submittedName>
        <fullName evidence="2">Acetoacetyl-CoA synthetase</fullName>
    </submittedName>
</protein>
<sequence>MSLHVNSNDSRFDVSVYITEFLHPAREALRDDPVALEFEQLPFDHPLSISFTSGTTGEPKGLIHSAGMFMASLRDYGLHLSCTRKDTLYNQSP</sequence>
<evidence type="ECO:0000259" key="1">
    <source>
        <dbReference type="Pfam" id="PF00501"/>
    </source>
</evidence>
<comment type="caution">
    <text evidence="2">The sequence shown here is derived from an EMBL/GenBank/DDBJ whole genome shotgun (WGS) entry which is preliminary data.</text>
</comment>
<dbReference type="InterPro" id="IPR042099">
    <property type="entry name" value="ANL_N_sf"/>
</dbReference>
<accession>A0A8X6N468</accession>
<name>A0A8X6N468_NEPPI</name>
<dbReference type="PANTHER" id="PTHR42921">
    <property type="entry name" value="ACETOACETYL-COA SYNTHETASE"/>
    <property type="match status" value="1"/>
</dbReference>
<proteinExistence type="predicted"/>
<dbReference type="PROSITE" id="PS00455">
    <property type="entry name" value="AMP_BINDING"/>
    <property type="match status" value="1"/>
</dbReference>
<gene>
    <name evidence="2" type="primary">AACS_58</name>
    <name evidence="2" type="ORF">NPIL_570881</name>
</gene>
<dbReference type="PANTHER" id="PTHR42921:SF1">
    <property type="entry name" value="ACETOACETYL-COA SYNTHETASE"/>
    <property type="match status" value="1"/>
</dbReference>
<dbReference type="EMBL" id="BMAW01053767">
    <property type="protein sequence ID" value="GFS92859.1"/>
    <property type="molecule type" value="Genomic_DNA"/>
</dbReference>
<feature type="domain" description="AMP-dependent synthetase/ligase" evidence="1">
    <location>
        <begin position="37"/>
        <end position="91"/>
    </location>
</feature>
<evidence type="ECO:0000313" key="2">
    <source>
        <dbReference type="EMBL" id="GFS92859.1"/>
    </source>
</evidence>
<dbReference type="Proteomes" id="UP000887013">
    <property type="component" value="Unassembled WGS sequence"/>
</dbReference>
<dbReference type="InterPro" id="IPR000873">
    <property type="entry name" value="AMP-dep_synth/lig_dom"/>
</dbReference>
<dbReference type="OrthoDB" id="6429703at2759"/>
<dbReference type="Pfam" id="PF00501">
    <property type="entry name" value="AMP-binding"/>
    <property type="match status" value="1"/>
</dbReference>
<dbReference type="SUPFAM" id="SSF56801">
    <property type="entry name" value="Acetyl-CoA synthetase-like"/>
    <property type="match status" value="1"/>
</dbReference>
<dbReference type="InterPro" id="IPR020845">
    <property type="entry name" value="AMP-binding_CS"/>
</dbReference>
<dbReference type="Gene3D" id="3.40.50.12780">
    <property type="entry name" value="N-terminal domain of ligase-like"/>
    <property type="match status" value="1"/>
</dbReference>
<feature type="non-terminal residue" evidence="2">
    <location>
        <position position="1"/>
    </location>
</feature>
<dbReference type="GO" id="GO:0030729">
    <property type="term" value="F:acetoacetate-CoA ligase activity"/>
    <property type="evidence" value="ECO:0007669"/>
    <property type="project" value="TreeGrafter"/>
</dbReference>
<dbReference type="AlphaFoldDB" id="A0A8X6N468"/>
<organism evidence="2 3">
    <name type="scientific">Nephila pilipes</name>
    <name type="common">Giant wood spider</name>
    <name type="synonym">Nephila maculata</name>
    <dbReference type="NCBI Taxonomy" id="299642"/>
    <lineage>
        <taxon>Eukaryota</taxon>
        <taxon>Metazoa</taxon>
        <taxon>Ecdysozoa</taxon>
        <taxon>Arthropoda</taxon>
        <taxon>Chelicerata</taxon>
        <taxon>Arachnida</taxon>
        <taxon>Araneae</taxon>
        <taxon>Araneomorphae</taxon>
        <taxon>Entelegynae</taxon>
        <taxon>Araneoidea</taxon>
        <taxon>Nephilidae</taxon>
        <taxon>Nephila</taxon>
    </lineage>
</organism>
<reference evidence="2" key="1">
    <citation type="submission" date="2020-08" db="EMBL/GenBank/DDBJ databases">
        <title>Multicomponent nature underlies the extraordinary mechanical properties of spider dragline silk.</title>
        <authorList>
            <person name="Kono N."/>
            <person name="Nakamura H."/>
            <person name="Mori M."/>
            <person name="Yoshida Y."/>
            <person name="Ohtoshi R."/>
            <person name="Malay A.D."/>
            <person name="Moran D.A.P."/>
            <person name="Tomita M."/>
            <person name="Numata K."/>
            <person name="Arakawa K."/>
        </authorList>
    </citation>
    <scope>NUCLEOTIDE SEQUENCE</scope>
</reference>